<evidence type="ECO:0000256" key="5">
    <source>
        <dbReference type="ARBA" id="ARBA00022679"/>
    </source>
</evidence>
<sequence>MAEMTDTATQPIDKAHLRGWFELPFFELLHRAHDIHRRHFPGHRIQRSALLSIKTGGCSEDCGYCAQSARHHAHSREPLLDTQTIVRHAAQAKAAGATRFCMGAAWRAPKEKDLERVAEAVSAVKSLGLETCVTLGMLSAPQAARLKEAGLDYYNHNVDTSPEYYGKVITTHTLSDRLRTLEAVREAGIKVCCGGILGMGETREDRISLLALLAGLEPQPESVPINQLIPIPGTPLADAPPIDPFELVRTIAVARLALPRSYVRLSAGRGQMSDELQALCFYAGANSLFYGEKLLTADNPDVAHDDELLARLDLQPE</sequence>
<evidence type="ECO:0000256" key="9">
    <source>
        <dbReference type="ARBA" id="ARBA00022756"/>
    </source>
</evidence>
<dbReference type="InterPro" id="IPR007197">
    <property type="entry name" value="rSAM"/>
</dbReference>
<evidence type="ECO:0000256" key="6">
    <source>
        <dbReference type="ARBA" id="ARBA00022691"/>
    </source>
</evidence>
<dbReference type="Proteomes" id="UP000182108">
    <property type="component" value="Unassembled WGS sequence"/>
</dbReference>
<name>A0A0K6IS77_9PROT</name>
<keyword evidence="8 13" id="KW-0479">Metal-binding</keyword>
<dbReference type="CDD" id="cd01335">
    <property type="entry name" value="Radical_SAM"/>
    <property type="match status" value="1"/>
</dbReference>
<reference evidence="17" key="1">
    <citation type="submission" date="2015-08" db="EMBL/GenBank/DDBJ databases">
        <authorList>
            <person name="Babu N.S."/>
            <person name="Beckwith C.J."/>
            <person name="Beseler K.G."/>
            <person name="Brison A."/>
            <person name="Carone J.V."/>
            <person name="Caskin T.P."/>
            <person name="Diamond M."/>
            <person name="Durham M.E."/>
            <person name="Foxe J.M."/>
            <person name="Go M."/>
            <person name="Henderson B.A."/>
            <person name="Jones I.B."/>
            <person name="McGettigan J.A."/>
            <person name="Micheletti S.J."/>
            <person name="Nasrallah M.E."/>
            <person name="Ortiz D."/>
            <person name="Piller C.R."/>
            <person name="Privatt S.R."/>
            <person name="Schneider S.L."/>
            <person name="Sharp S."/>
            <person name="Smith T.C."/>
            <person name="Stanton J.D."/>
            <person name="Ullery H.E."/>
            <person name="Wilson R.J."/>
            <person name="Serrano M.G."/>
            <person name="Buck G."/>
            <person name="Lee V."/>
            <person name="Wang Y."/>
            <person name="Carvalho R."/>
            <person name="Voegtly L."/>
            <person name="Shi R."/>
            <person name="Duckworth R."/>
            <person name="Johnson A."/>
            <person name="Loviza R."/>
            <person name="Walstead R."/>
            <person name="Shah Z."/>
            <person name="Kiflezghi M."/>
            <person name="Wade K."/>
            <person name="Ball S.L."/>
            <person name="Bradley K.W."/>
            <person name="Asai D.J."/>
            <person name="Bowman C.A."/>
            <person name="Russell D.A."/>
            <person name="Pope W.H."/>
            <person name="Jacobs-Sera D."/>
            <person name="Hendrix R.W."/>
            <person name="Hatfull G.F."/>
        </authorList>
    </citation>
    <scope>NUCLEOTIDE SEQUENCE [LARGE SCALE GENOMIC DNA]</scope>
    <source>
        <strain evidence="17">JCM 19170</strain>
    </source>
</reference>
<keyword evidence="11 13" id="KW-0411">Iron-sulfur</keyword>
<dbReference type="AlphaFoldDB" id="A0A0K6IS77"/>
<evidence type="ECO:0000256" key="13">
    <source>
        <dbReference type="HAMAP-Rule" id="MF_01694"/>
    </source>
</evidence>
<keyword evidence="7 13" id="KW-0001">2Fe-2S</keyword>
<feature type="binding site" evidence="13 14">
    <location>
        <position position="132"/>
    </location>
    <ligand>
        <name>[2Fe-2S] cluster</name>
        <dbReference type="ChEBI" id="CHEBI:190135"/>
    </ligand>
</feature>
<proteinExistence type="inferred from homology"/>
<evidence type="ECO:0000256" key="1">
    <source>
        <dbReference type="ARBA" id="ARBA00004942"/>
    </source>
</evidence>
<evidence type="ECO:0000313" key="17">
    <source>
        <dbReference type="Proteomes" id="UP000182108"/>
    </source>
</evidence>
<dbReference type="GO" id="GO:0004076">
    <property type="term" value="F:biotin synthase activity"/>
    <property type="evidence" value="ECO:0007669"/>
    <property type="project" value="UniProtKB-UniRule"/>
</dbReference>
<keyword evidence="5 13" id="KW-0808">Transferase</keyword>
<dbReference type="SMART" id="SM00876">
    <property type="entry name" value="BATS"/>
    <property type="match status" value="1"/>
</dbReference>
<keyword evidence="9 13" id="KW-0093">Biotin biosynthesis</keyword>
<evidence type="ECO:0000256" key="2">
    <source>
        <dbReference type="ARBA" id="ARBA00010765"/>
    </source>
</evidence>
<feature type="domain" description="Radical SAM core" evidence="15">
    <location>
        <begin position="43"/>
        <end position="269"/>
    </location>
</feature>
<dbReference type="PANTHER" id="PTHR22976:SF2">
    <property type="entry name" value="BIOTIN SYNTHASE, MITOCHONDRIAL"/>
    <property type="match status" value="1"/>
</dbReference>
<comment type="similarity">
    <text evidence="2 13">Belongs to the radical SAM superfamily. Biotin synthase family.</text>
</comment>
<dbReference type="SFLD" id="SFLDF00272">
    <property type="entry name" value="biotin_synthase"/>
    <property type="match status" value="1"/>
</dbReference>
<comment type="pathway">
    <text evidence="1 13">Cofactor biosynthesis; biotin biosynthesis; biotin from 7,8-diaminononanoate: step 2/2.</text>
</comment>
<dbReference type="SUPFAM" id="SSF102114">
    <property type="entry name" value="Radical SAM enzymes"/>
    <property type="match status" value="1"/>
</dbReference>
<feature type="binding site" evidence="13 14">
    <location>
        <position position="192"/>
    </location>
    <ligand>
        <name>[2Fe-2S] cluster</name>
        <dbReference type="ChEBI" id="CHEBI:190135"/>
    </ligand>
</feature>
<dbReference type="Pfam" id="PF06968">
    <property type="entry name" value="BATS"/>
    <property type="match status" value="1"/>
</dbReference>
<evidence type="ECO:0000256" key="12">
    <source>
        <dbReference type="ARBA" id="ARBA00051157"/>
    </source>
</evidence>
<dbReference type="SFLD" id="SFLDG01278">
    <property type="entry name" value="biotin_synthase_like"/>
    <property type="match status" value="1"/>
</dbReference>
<dbReference type="UniPathway" id="UPA00078">
    <property type="reaction ID" value="UER00162"/>
</dbReference>
<dbReference type="GO" id="GO:0005506">
    <property type="term" value="F:iron ion binding"/>
    <property type="evidence" value="ECO:0007669"/>
    <property type="project" value="UniProtKB-UniRule"/>
</dbReference>
<dbReference type="PROSITE" id="PS51918">
    <property type="entry name" value="RADICAL_SAM"/>
    <property type="match status" value="1"/>
</dbReference>
<dbReference type="InterPro" id="IPR024177">
    <property type="entry name" value="Biotin_synthase"/>
</dbReference>
<protein>
    <recommendedName>
        <fullName evidence="3 13">Biotin synthase</fullName>
        <ecNumber evidence="3 13">2.8.1.6</ecNumber>
    </recommendedName>
</protein>
<organism evidence="16 17">
    <name type="scientific">Tepidiphilus thermophilus</name>
    <dbReference type="NCBI Taxonomy" id="876478"/>
    <lineage>
        <taxon>Bacteria</taxon>
        <taxon>Pseudomonadati</taxon>
        <taxon>Pseudomonadota</taxon>
        <taxon>Hydrogenophilia</taxon>
        <taxon>Hydrogenophilales</taxon>
        <taxon>Hydrogenophilaceae</taxon>
        <taxon>Tepidiphilus</taxon>
    </lineage>
</organism>
<evidence type="ECO:0000256" key="7">
    <source>
        <dbReference type="ARBA" id="ARBA00022714"/>
    </source>
</evidence>
<dbReference type="SFLD" id="SFLDG01060">
    <property type="entry name" value="BATS_domain_containing"/>
    <property type="match status" value="1"/>
</dbReference>
<dbReference type="PIRSF" id="PIRSF001619">
    <property type="entry name" value="Biotin_synth"/>
    <property type="match status" value="1"/>
</dbReference>
<comment type="cofactor">
    <cofactor evidence="13 14">
        <name>[4Fe-4S] cluster</name>
        <dbReference type="ChEBI" id="CHEBI:49883"/>
    </cofactor>
    <text evidence="13 14">Binds 1 [4Fe-4S] cluster. The cluster is coordinated with 3 cysteines and an exchangeable S-adenosyl-L-methionine.</text>
</comment>
<keyword evidence="10 13" id="KW-0408">Iron</keyword>
<dbReference type="InterPro" id="IPR058240">
    <property type="entry name" value="rSAM_sf"/>
</dbReference>
<dbReference type="GO" id="GO:0051539">
    <property type="term" value="F:4 iron, 4 sulfur cluster binding"/>
    <property type="evidence" value="ECO:0007669"/>
    <property type="project" value="UniProtKB-KW"/>
</dbReference>
<dbReference type="OrthoDB" id="9786826at2"/>
<dbReference type="Pfam" id="PF04055">
    <property type="entry name" value="Radical_SAM"/>
    <property type="match status" value="1"/>
</dbReference>
<dbReference type="EC" id="2.8.1.6" evidence="3 13"/>
<evidence type="ECO:0000256" key="8">
    <source>
        <dbReference type="ARBA" id="ARBA00022723"/>
    </source>
</evidence>
<keyword evidence="4 13" id="KW-0004">4Fe-4S</keyword>
<dbReference type="NCBIfam" id="TIGR00433">
    <property type="entry name" value="bioB"/>
    <property type="match status" value="1"/>
</dbReference>
<keyword evidence="6 13" id="KW-0949">S-adenosyl-L-methionine</keyword>
<evidence type="ECO:0000256" key="10">
    <source>
        <dbReference type="ARBA" id="ARBA00023004"/>
    </source>
</evidence>
<evidence type="ECO:0000256" key="14">
    <source>
        <dbReference type="PIRSR" id="PIRSR001619-1"/>
    </source>
</evidence>
<feature type="binding site" evidence="13 14">
    <location>
        <position position="101"/>
    </location>
    <ligand>
        <name>[2Fe-2S] cluster</name>
        <dbReference type="ChEBI" id="CHEBI:190135"/>
    </ligand>
</feature>
<dbReference type="EMBL" id="CYHH01000003">
    <property type="protein sequence ID" value="CUB06162.1"/>
    <property type="molecule type" value="Genomic_DNA"/>
</dbReference>
<dbReference type="InterPro" id="IPR013785">
    <property type="entry name" value="Aldolase_TIM"/>
</dbReference>
<keyword evidence="17" id="KW-1185">Reference proteome</keyword>
<dbReference type="InterPro" id="IPR002684">
    <property type="entry name" value="Biotin_synth/BioAB"/>
</dbReference>
<comment type="cofactor">
    <cofactor evidence="14">
        <name>[2Fe-2S] cluster</name>
        <dbReference type="ChEBI" id="CHEBI:190135"/>
    </cofactor>
    <text evidence="14">Binds 1 [2Fe-2S] cluster. The cluster is coordinated with 3 cysteines and 1 arginine.</text>
</comment>
<comment type="function">
    <text evidence="13">Catalyzes the conversion of dethiobiotin (DTB) to biotin by the insertion of a sulfur atom into dethiobiotin via a radical-based mechanism.</text>
</comment>
<dbReference type="SFLD" id="SFLDS00029">
    <property type="entry name" value="Radical_SAM"/>
    <property type="match status" value="1"/>
</dbReference>
<evidence type="ECO:0000256" key="4">
    <source>
        <dbReference type="ARBA" id="ARBA00022485"/>
    </source>
</evidence>
<feature type="binding site" evidence="13 14">
    <location>
        <position position="58"/>
    </location>
    <ligand>
        <name>[4Fe-4S] cluster</name>
        <dbReference type="ChEBI" id="CHEBI:49883"/>
        <note>4Fe-4S-S-AdoMet</note>
    </ligand>
</feature>
<evidence type="ECO:0000313" key="16">
    <source>
        <dbReference type="EMBL" id="CUB06162.1"/>
    </source>
</evidence>
<dbReference type="GO" id="GO:0009102">
    <property type="term" value="P:biotin biosynthetic process"/>
    <property type="evidence" value="ECO:0007669"/>
    <property type="project" value="UniProtKB-UniRule"/>
</dbReference>
<evidence type="ECO:0000256" key="3">
    <source>
        <dbReference type="ARBA" id="ARBA00012236"/>
    </source>
</evidence>
<comment type="catalytic activity">
    <reaction evidence="12 13">
        <text>(4R,5S)-dethiobiotin + (sulfur carrier)-SH + 2 reduced [2Fe-2S]-[ferredoxin] + 2 S-adenosyl-L-methionine = (sulfur carrier)-H + biotin + 2 5'-deoxyadenosine + 2 L-methionine + 2 oxidized [2Fe-2S]-[ferredoxin]</text>
        <dbReference type="Rhea" id="RHEA:22060"/>
        <dbReference type="Rhea" id="RHEA-COMP:10000"/>
        <dbReference type="Rhea" id="RHEA-COMP:10001"/>
        <dbReference type="Rhea" id="RHEA-COMP:14737"/>
        <dbReference type="Rhea" id="RHEA-COMP:14739"/>
        <dbReference type="ChEBI" id="CHEBI:17319"/>
        <dbReference type="ChEBI" id="CHEBI:29917"/>
        <dbReference type="ChEBI" id="CHEBI:33737"/>
        <dbReference type="ChEBI" id="CHEBI:33738"/>
        <dbReference type="ChEBI" id="CHEBI:57586"/>
        <dbReference type="ChEBI" id="CHEBI:57844"/>
        <dbReference type="ChEBI" id="CHEBI:59789"/>
        <dbReference type="ChEBI" id="CHEBI:64428"/>
        <dbReference type="ChEBI" id="CHEBI:149473"/>
        <dbReference type="EC" id="2.8.1.6"/>
    </reaction>
</comment>
<comment type="subunit">
    <text evidence="13">Homodimer.</text>
</comment>
<evidence type="ECO:0000259" key="15">
    <source>
        <dbReference type="PROSITE" id="PS51918"/>
    </source>
</evidence>
<feature type="binding site" evidence="13 14">
    <location>
        <position position="65"/>
    </location>
    <ligand>
        <name>[4Fe-4S] cluster</name>
        <dbReference type="ChEBI" id="CHEBI:49883"/>
        <note>4Fe-4S-S-AdoMet</note>
    </ligand>
</feature>
<accession>A0A0K6IS77</accession>
<dbReference type="InterPro" id="IPR010722">
    <property type="entry name" value="BATS_dom"/>
</dbReference>
<gene>
    <name evidence="13" type="primary">bioB</name>
    <name evidence="16" type="ORF">Ga0061068_10318</name>
</gene>
<dbReference type="InterPro" id="IPR006638">
    <property type="entry name" value="Elp3/MiaA/NifB-like_rSAM"/>
</dbReference>
<feature type="binding site" evidence="13 14">
    <location>
        <position position="62"/>
    </location>
    <ligand>
        <name>[4Fe-4S] cluster</name>
        <dbReference type="ChEBI" id="CHEBI:49883"/>
        <note>4Fe-4S-S-AdoMet</note>
    </ligand>
</feature>
<feature type="binding site" evidence="13 14">
    <location>
        <position position="264"/>
    </location>
    <ligand>
        <name>[2Fe-2S] cluster</name>
        <dbReference type="ChEBI" id="CHEBI:190135"/>
    </ligand>
</feature>
<dbReference type="Gene3D" id="3.20.20.70">
    <property type="entry name" value="Aldolase class I"/>
    <property type="match status" value="1"/>
</dbReference>
<comment type="cofactor">
    <cofactor evidence="13">
        <name>[2Fe-2S] cluster</name>
        <dbReference type="ChEBI" id="CHEBI:190135"/>
    </cofactor>
    <text evidence="13">Binds 1 [2Fe-2S] cluster. The cluster is coordinated with 3 cysteines and 1 arginine.</text>
</comment>
<dbReference type="GO" id="GO:0051537">
    <property type="term" value="F:2 iron, 2 sulfur cluster binding"/>
    <property type="evidence" value="ECO:0007669"/>
    <property type="project" value="UniProtKB-KW"/>
</dbReference>
<dbReference type="PANTHER" id="PTHR22976">
    <property type="entry name" value="BIOTIN SYNTHASE"/>
    <property type="match status" value="1"/>
</dbReference>
<dbReference type="SMART" id="SM00729">
    <property type="entry name" value="Elp3"/>
    <property type="match status" value="1"/>
</dbReference>
<dbReference type="HAMAP" id="MF_01694">
    <property type="entry name" value="BioB"/>
    <property type="match status" value="1"/>
</dbReference>
<dbReference type="RefSeq" id="WP_088178258.1">
    <property type="nucleotide sequence ID" value="NZ_CYHH01000003.1"/>
</dbReference>
<evidence type="ECO:0000256" key="11">
    <source>
        <dbReference type="ARBA" id="ARBA00023014"/>
    </source>
</evidence>